<dbReference type="Gene3D" id="3.40.50.300">
    <property type="entry name" value="P-loop containing nucleotide triphosphate hydrolases"/>
    <property type="match status" value="2"/>
</dbReference>
<feature type="domain" description="DNA2/NAM7 helicase helicase" evidence="2">
    <location>
        <begin position="246"/>
        <end position="691"/>
    </location>
</feature>
<reference evidence="4 5" key="1">
    <citation type="submission" date="2016-10" db="EMBL/GenBank/DDBJ databases">
        <authorList>
            <person name="de Groot N.N."/>
        </authorList>
    </citation>
    <scope>NUCLEOTIDE SEQUENCE [LARGE SCALE GENOMIC DNA]</scope>
    <source>
        <strain evidence="4 5">DSM 45514</strain>
    </source>
</reference>
<dbReference type="AlphaFoldDB" id="A0A1G6NYS0"/>
<dbReference type="SUPFAM" id="SSF52540">
    <property type="entry name" value="P-loop containing nucleoside triphosphate hydrolases"/>
    <property type="match status" value="1"/>
</dbReference>
<dbReference type="Pfam" id="PF13087">
    <property type="entry name" value="AAA_12"/>
    <property type="match status" value="1"/>
</dbReference>
<dbReference type="RefSeq" id="WP_091571046.1">
    <property type="nucleotide sequence ID" value="NZ_FMZA01000014.1"/>
</dbReference>
<evidence type="ECO:0000256" key="1">
    <source>
        <dbReference type="SAM" id="Coils"/>
    </source>
</evidence>
<gene>
    <name evidence="4" type="ORF">SAMN04488112_11485</name>
</gene>
<dbReference type="InterPro" id="IPR027417">
    <property type="entry name" value="P-loop_NTPase"/>
</dbReference>
<keyword evidence="1" id="KW-0175">Coiled coil</keyword>
<keyword evidence="4" id="KW-0347">Helicase</keyword>
<feature type="coiled-coil region" evidence="1">
    <location>
        <begin position="1012"/>
        <end position="1046"/>
    </location>
</feature>
<protein>
    <submittedName>
        <fullName evidence="4">Superfamily I DNA and/or RNA helicase</fullName>
    </submittedName>
</protein>
<dbReference type="OrthoDB" id="9757917at2"/>
<keyword evidence="4" id="KW-0067">ATP-binding</keyword>
<dbReference type="InterPro" id="IPR047187">
    <property type="entry name" value="SF1_C_Upf1"/>
</dbReference>
<dbReference type="STRING" id="1236220.SAMN04488112_11485"/>
<keyword evidence="4" id="KW-0378">Hydrolase</keyword>
<evidence type="ECO:0000313" key="5">
    <source>
        <dbReference type="Proteomes" id="UP000199387"/>
    </source>
</evidence>
<dbReference type="InterPro" id="IPR041677">
    <property type="entry name" value="DNA2/NAM7_AAA_11"/>
</dbReference>
<sequence>MEQSQRVLGYWRQSVEDGNRLDFKEEDIQDINYVEQAEIKAGELSPSSFEKVEKKADGQQGALDLMICPFPLKQKRKDDTEAHFFPLIIPARLEEDGSLEPQKDCPPFIPRKYLEPTEQDGYYLGQAAAAEEYREKYPHPGEGTWEMVWQDAWQLFKKVSGKNPDRIERKGFSKMNQSAVWFGKVTSGAYLHVTPCYEDLCKQKTLPPLLTSFTGSGRSGQEMARADHFKYGPRHVGQMGDEHPLTPSQREALHHFFALEEGEILGVNGPPGTGKTTMIQSVVSSLWIERALEESEPPVIIASSSNNTAVLNILDSFQKAAGQKPKDEALTSLASRWIPKVNSYGLFCASKNKYKELSGQYPSILCRYNKTYRRYEFVGFLPDLEAGNLQEKVDFFLQQCTDYFGEPIGDLRQAKQRLHRELVRVSEKVKGRSFDYYEWLQLWQRLQEEFGSQEKLEQAIAERTPKEEASRSQKEFWEKVYTEWLDHVNGRSWWQRLFRPLQGPANESFLRKKGIDEAFVSYKDADVKAVLSQKEAEAKQEHDRHHQQLSDWKQLRDRLQELDEAWSQEKGKEGFFKKLDTRWRYQAFLLATHYWEARWLEELRAEPNPAEESEEERWRRYAKLTPCFVVTTLSVPNYFRRFRKPREYLYQFADLLVIDEAGQITPEQAAPAFSLAKRALVVGDTEQLQPIPRVHPPVDRANLKAYGLLREEADFESFSQSGRAVSTGSVMKIAQQVSRYRKYENMGGMLLTEHHRCVKDIIQYCNDLCYHGRLRPKRKNPAPDKAPYGDLPRLGSFHVEGMAEQKDGSWENHQEAATIAWWIHHMSEKWTKGNRRLKDVVAVVSPFRKQARLISRYLKKEYGIDGLTINTVHALQGAEKDIVIFSATYGGEDVKQKTLFYDTTRYLLNVAVSRAKESFIVFGDMSIFGRSPQQPSGKLKERLQPLPEHLAQVPEPTIEEMVSRMKGRVKTNKKVEKNVTIINNNNGGNVNIATDHSTLQVNEGAELSSQLIEDLRKEMSQVRQVSEKEKEEILQLLKALKQSKEKKEYKKMDRLLQRLRRWQPLFDGLNATGQTAANIMNIFK</sequence>
<evidence type="ECO:0000259" key="2">
    <source>
        <dbReference type="Pfam" id="PF13086"/>
    </source>
</evidence>
<dbReference type="EMBL" id="FMZA01000014">
    <property type="protein sequence ID" value="SDC72416.1"/>
    <property type="molecule type" value="Genomic_DNA"/>
</dbReference>
<dbReference type="GO" id="GO:0004386">
    <property type="term" value="F:helicase activity"/>
    <property type="evidence" value="ECO:0007669"/>
    <property type="project" value="UniProtKB-KW"/>
</dbReference>
<dbReference type="Pfam" id="PF13086">
    <property type="entry name" value="AAA_11"/>
    <property type="match status" value="1"/>
</dbReference>
<organism evidence="4 5">
    <name type="scientific">Melghirimyces thermohalophilus</name>
    <dbReference type="NCBI Taxonomy" id="1236220"/>
    <lineage>
        <taxon>Bacteria</taxon>
        <taxon>Bacillati</taxon>
        <taxon>Bacillota</taxon>
        <taxon>Bacilli</taxon>
        <taxon>Bacillales</taxon>
        <taxon>Thermoactinomycetaceae</taxon>
        <taxon>Melghirimyces</taxon>
    </lineage>
</organism>
<dbReference type="PANTHER" id="PTHR10887">
    <property type="entry name" value="DNA2/NAM7 HELICASE FAMILY"/>
    <property type="match status" value="1"/>
</dbReference>
<evidence type="ECO:0000313" key="4">
    <source>
        <dbReference type="EMBL" id="SDC72416.1"/>
    </source>
</evidence>
<keyword evidence="5" id="KW-1185">Reference proteome</keyword>
<accession>A0A1G6NYS0</accession>
<dbReference type="InterPro" id="IPR041679">
    <property type="entry name" value="DNA2/NAM7-like_C"/>
</dbReference>
<dbReference type="InterPro" id="IPR045055">
    <property type="entry name" value="DNA2/NAM7-like"/>
</dbReference>
<dbReference type="Proteomes" id="UP000199387">
    <property type="component" value="Unassembled WGS sequence"/>
</dbReference>
<name>A0A1G6NYS0_9BACL</name>
<evidence type="ECO:0000259" key="3">
    <source>
        <dbReference type="Pfam" id="PF13087"/>
    </source>
</evidence>
<proteinExistence type="predicted"/>
<keyword evidence="4" id="KW-0547">Nucleotide-binding</keyword>
<dbReference type="PANTHER" id="PTHR10887:SF530">
    <property type="entry name" value="SUPERFAMILY I DNA HELICASES"/>
    <property type="match status" value="1"/>
</dbReference>
<feature type="domain" description="DNA2/NAM7 helicase-like C-terminal" evidence="3">
    <location>
        <begin position="746"/>
        <end position="925"/>
    </location>
</feature>
<dbReference type="CDD" id="cd18808">
    <property type="entry name" value="SF1_C_Upf1"/>
    <property type="match status" value="1"/>
</dbReference>